<keyword evidence="2" id="KW-1185">Reference proteome</keyword>
<gene>
    <name evidence="1" type="ORF">FD00_GL001101</name>
</gene>
<dbReference type="Proteomes" id="UP000050898">
    <property type="component" value="Unassembled WGS sequence"/>
</dbReference>
<proteinExistence type="predicted"/>
<organism evidence="1 2">
    <name type="scientific">Liquorilactobacillus mali KCTC 3596 = DSM 20444</name>
    <dbReference type="NCBI Taxonomy" id="1046596"/>
    <lineage>
        <taxon>Bacteria</taxon>
        <taxon>Bacillati</taxon>
        <taxon>Bacillota</taxon>
        <taxon>Bacilli</taxon>
        <taxon>Lactobacillales</taxon>
        <taxon>Lactobacillaceae</taxon>
        <taxon>Liquorilactobacillus</taxon>
    </lineage>
</organism>
<dbReference type="AlphaFoldDB" id="A0A0R2DZL6"/>
<comment type="caution">
    <text evidence="1">The sequence shown here is derived from an EMBL/GenBank/DDBJ whole genome shotgun (WGS) entry which is preliminary data.</text>
</comment>
<evidence type="ECO:0000313" key="2">
    <source>
        <dbReference type="Proteomes" id="UP000050898"/>
    </source>
</evidence>
<sequence>MSKYEEQFKKKLLTYSGGAYSLISSYTKSTEIVELLHSICNNVWKITPASLFKNKSTCPYCKGFVCDNDTFKYKVRNTTGNEYSFIEPYTTSLTEIKCKHNKCGKIFITTPNRFFAGSKCTKCGSGHKKTTEEFAKELCDKYDKEYIVVSEYLGAREPIRIKHANCNWVFKTTPNDILSTHNNGCPTCHAISKHERFIHQWFVDNNIKDIPQYKVEGLKDKKDLRFDFYLPDYNIMIEYDGKQHYKAVDFFGGKEYKMKLNIHDRQKDKYCKDNNIKMIRLTYKFNEDEILDVLNETFLLSVLS</sequence>
<evidence type="ECO:0000313" key="1">
    <source>
        <dbReference type="EMBL" id="KRN09378.1"/>
    </source>
</evidence>
<dbReference type="OrthoDB" id="2086462at2"/>
<dbReference type="PATRIC" id="fig|1046596.6.peg.1181"/>
<dbReference type="Gene3D" id="3.40.960.10">
    <property type="entry name" value="VSR Endonuclease"/>
    <property type="match status" value="1"/>
</dbReference>
<dbReference type="RefSeq" id="WP_010078306.1">
    <property type="nucleotide sequence ID" value="NZ_AYYH01000027.1"/>
</dbReference>
<accession>A0A0R2DZL6</accession>
<dbReference type="EMBL" id="AYYH01000027">
    <property type="protein sequence ID" value="KRN09378.1"/>
    <property type="molecule type" value="Genomic_DNA"/>
</dbReference>
<reference evidence="1 2" key="1">
    <citation type="journal article" date="2015" name="Genome Announc.">
        <title>Expanding the biotechnology potential of lactobacilli through comparative genomics of 213 strains and associated genera.</title>
        <authorList>
            <person name="Sun Z."/>
            <person name="Harris H.M."/>
            <person name="McCann A."/>
            <person name="Guo C."/>
            <person name="Argimon S."/>
            <person name="Zhang W."/>
            <person name="Yang X."/>
            <person name="Jeffery I.B."/>
            <person name="Cooney J.C."/>
            <person name="Kagawa T.F."/>
            <person name="Liu W."/>
            <person name="Song Y."/>
            <person name="Salvetti E."/>
            <person name="Wrobel A."/>
            <person name="Rasinkangas P."/>
            <person name="Parkhill J."/>
            <person name="Rea M.C."/>
            <person name="O'Sullivan O."/>
            <person name="Ritari J."/>
            <person name="Douillard F.P."/>
            <person name="Paul Ross R."/>
            <person name="Yang R."/>
            <person name="Briner A.E."/>
            <person name="Felis G.E."/>
            <person name="de Vos W.M."/>
            <person name="Barrangou R."/>
            <person name="Klaenhammer T.R."/>
            <person name="Caufield P.W."/>
            <person name="Cui Y."/>
            <person name="Zhang H."/>
            <person name="O'Toole P.W."/>
        </authorList>
    </citation>
    <scope>NUCLEOTIDE SEQUENCE [LARGE SCALE GENOMIC DNA]</scope>
    <source>
        <strain evidence="1 2">DSM 20444</strain>
    </source>
</reference>
<name>A0A0R2DZL6_9LACO</name>
<protein>
    <submittedName>
        <fullName evidence="1">Uncharacterized protein</fullName>
    </submittedName>
</protein>